<dbReference type="Gene3D" id="2.60.40.10">
    <property type="entry name" value="Immunoglobulins"/>
    <property type="match status" value="11"/>
</dbReference>
<dbReference type="GO" id="GO:0005576">
    <property type="term" value="C:extracellular region"/>
    <property type="evidence" value="ECO:0007669"/>
    <property type="project" value="UniProtKB-SubCell"/>
</dbReference>
<dbReference type="Pfam" id="PF17210">
    <property type="entry name" value="SdrD_B"/>
    <property type="match status" value="9"/>
</dbReference>
<reference evidence="8 9" key="1">
    <citation type="submission" date="2019-01" db="EMBL/GenBank/DDBJ databases">
        <authorList>
            <person name="Chen W.-M."/>
        </authorList>
    </citation>
    <scope>NUCLEOTIDE SEQUENCE [LARGE SCALE GENOMIC DNA]</scope>
    <source>
        <strain evidence="8 9">KYPY4</strain>
    </source>
</reference>
<organism evidence="8 9">
    <name type="scientific">Rubrivivax rivuli</name>
    <dbReference type="NCBI Taxonomy" id="1862385"/>
    <lineage>
        <taxon>Bacteria</taxon>
        <taxon>Pseudomonadati</taxon>
        <taxon>Pseudomonadota</taxon>
        <taxon>Betaproteobacteria</taxon>
        <taxon>Burkholderiales</taxon>
        <taxon>Sphaerotilaceae</taxon>
        <taxon>Rubrivivax</taxon>
    </lineage>
</organism>
<proteinExistence type="predicted"/>
<dbReference type="PROSITE" id="PS00018">
    <property type="entry name" value="EF_HAND_1"/>
    <property type="match status" value="1"/>
</dbReference>
<dbReference type="RefSeq" id="WP_128227696.1">
    <property type="nucleotide sequence ID" value="NZ_SACR01000002.1"/>
</dbReference>
<evidence type="ECO:0000256" key="2">
    <source>
        <dbReference type="ARBA" id="ARBA00022525"/>
    </source>
</evidence>
<feature type="compositionally biased region" description="Basic and acidic residues" evidence="4">
    <location>
        <begin position="2957"/>
        <end position="2980"/>
    </location>
</feature>
<dbReference type="InterPro" id="IPR013783">
    <property type="entry name" value="Ig-like_fold"/>
</dbReference>
<dbReference type="InterPro" id="IPR001434">
    <property type="entry name" value="OmcB-like_DUF11"/>
</dbReference>
<comment type="subcellular location">
    <subcellularLocation>
        <location evidence="1">Secreted</location>
    </subcellularLocation>
</comment>
<keyword evidence="9" id="KW-1185">Reference proteome</keyword>
<evidence type="ECO:0000256" key="3">
    <source>
        <dbReference type="ARBA" id="ARBA00022729"/>
    </source>
</evidence>
<gene>
    <name evidence="8" type="ORF">EOE66_05590</name>
</gene>
<sequence length="3053" mass="301763">MRIGARGLCQWARVALALMLLPAAAWASDPQIASLVDDPDPVPAGGLYTYSLRIDNNAAASALNTRLTFTVPSGATFFSASPAAANCAPLSATVVRCELGTLGGNGADLRDIVLTWRALGPGPTTISATAVLTADDDTNPANNTQNATTSVISGANLAIAKVGTPDPVVGGANLSYTLTVSNAGPNASGNIVVTDTLPPSVSFVSAAGSGWTCSHSAGTVSCTRPGPHAAGAAIPAITLVGRVNAAGGTVTNSVSVAPATGGTADPDTANNTATASTTVLPGADIRIAQKSVISAVPAVAGSNVSFRIQPRNGGPATATNVVVTDTLPAGWTFVSAAGTNWACSNAANVVSCTRASMPTSAADDITVVAQAPGNAAVGPTGTSYTNTASIAASSNDPDAGNNSGSVNVNVLPDGADLRLSKSKTPNPVAQGANMSSSITVSNNGPRTATGPLRVVEQLSGESFVSASGTGWSCDASGAPTIVCSHPNTGGLAVNASLPTLTIVTRADAAGSVGNTACTGGSVPAGAGAGLASPPAETDPNPTNDCATATNTSTTVQPDLAITKVTSTPTGGDKTVSTSEGSVTYTLVVSNVSATPQAATGVVISDSLPAFVSNTSVASLTATPSAGSTATFNCSSVRNEVVCSQNGGQLLQGQSVTVVIVVNRPMSEGSFTNTATVRNVNEGDPNPNNNSASDTVVIEPIADVEMTGKSVTPGTVRAGEVATYVLSFRNNGPSPALGVTVSDQFTFPGGDSGVTVTQITSSKSGSTCSIAAGAVLTPGSSNFSCTIGTLASGETQTITLLVRPNFQAGNPARSFGNLARVNTTSVENPAGGDNGNNERSATLAVTAAAVDLLVNKTDRVGAVNFDPVAYTAGSTFLAYQVSVNNSGPSYATGAQVTETMTPPAGKRVRFVCDVTTFGGSTCNPAPLCSNPNVTSAPGTAIPPFTCSVPAGTASTGAGVGELAVGATKNIFLRFEVLDQPAPTGDIFNNVATVSSNEPDTQAGNNTENEQTTTRQRVDLRVSKAATVASPTLMQPFDWVITVVNNGPGNALQTDLTDTLPAQAEVTGPITWTRSLQPANGNCTRSGVTVSCALGQLDSGGTATITVPVRITSYPGSGSVTNSATVDTDPIKIGGIDTPGGNNTGTSTVTVQRSSLAGTVFEDRVRSGANGGTPQAAGQEPRVANVTVTLTGTDAYGNVVNRSTTTDASGNYLFNNLAPSNGAGYTLTQTQPAGYDNGPVAAPAGSAGGTYAAGGGNGNSSHSGVVLGASVSGTNYNFPELRRVSLSGFVYLDANANNLRDAATDPAISGATVRLLNAADGSVLATATTAGDGSYSFTGLDPLVPYTLEQPLPASPAGLRNGPVNPGLVGGSACAAGCTAQPDTPAAGTDRIAAIDLSSGADGTAFNFGEVQLSSVSGLVWIDRDRDGTLGGTEIGRLPGVTLRLVQGADCSTGTTVQTTTTAADGTYRFDNVRAFQNYLVCQTQPGGYGTGTANGSAGNVATVTNLAAAGSPNNNFGETVASLAGAVYADYSPATPANTDNGVRDAGETGIPGVPVTLTGTDINGAAVSLSTVTDASGNYSFDGLLQSDASGYTVTEGAIPPAAGVFNDGRDTAGSTGGSTATNDRISGVVLGAAVQATGYLFGELPIAPITGSVYIDRDGSGTLGAGDGTIPGVTIRLVLGPNCSGAVVATTTTDASGNYSFSGVSAGLTYTLCEVQPAGYGEGATNPGGSGSSGVGNAITISNLPTTGSAGNHFGERAATLSGSVYLDTNNDGIRQGGESGIAGVVVTLTGTDAAGNNVTRTATTDAAGNYSFTDLLAAGPGGYTVTEQAAQPVVNTAAGPVTTVDGRSSAGSTGGSATAVGSTPSTLSGITLVAGGTSTDNRFGELLPVSISGTVFLDLDNNGLQDTAGDAGLGGVPLVITGTDDTGAAVTRNLVTGADGRYSVADLRPGTYTVTEPTQPAGTSNGITTAGSAGGSATPVATLPSAVAGIVLATSGATSSGNNFAEIPNNSAIEGRVWLDANNNGLIDGTEGGIAGVTIELTGTDTAGRSISRSTTTAADGSYSFGSLAPGNYALRQPTQPPATVNGRTVAGSTGGTATAVATAPSAITAVSLGVGAASVANNFGEVPAAGLSGIVYADNNNDGIVGPSEGGLPGVTLVLTGTDDLGNAVSLTTVTGADGRYSFDGLRPGTYTVTQPTQPAGTVNGRTTAGTLGGTATGPGTVPSAIAAVVLGPGAQALNNNFGEIGNSPDLRVSKSAVGAPFTVGYSGGYHLSVRNVGEIASSGAYTVSDRLPAGLTLAATPAGNGWVCSGAAGASSFSCSSSTVIAAGAVAADAITASVAVGAAAATASPVNNVVMVEGGGELPARGPSAAERDAFNNNPAALPVCTPAIEHNACRTPTPVQRAASVSGTVWYDIGSGSRVLDAGDRRLAGWLVEVVDPATGAIVGRATTDASGAYSVPNLLPGVPLAVRFREPGSGVVYGYPVNGNTAPGSSGASCNATPPAGTASSCVGTGNTPALTVVLAPGQDLPQQSLPVDPSGVVYDSGLRTPVPGSVVRLAPVGACTGWNPATALVGATLGGYTLSGDAASMTVGSDGFYQFLFGPGAPASCTFGLTVTPPAGYSFVSSAIPPAAGPLVPGGGPGSVFPVQPQATAPTGAIGTATTYFLSLTSGSGGANIIHNHIPLDPALPGAVGLSKTGDKAQAEVGDSVRYTITVSVPSGALPRQTTVVDRLPAGFTYIRGTAMVGDVPIADPQGGVGPTLAFNLGPMPASRQLVLRYRLRVGVGAQQGDGINRARGHACGQPAGCVDASFNPLPGSVATNDAAFRVRVSGGVFTTDACVLGKVFVDCNGNHVQDAEELGIPGVRLVMQDGTTLISDSEGKYSVCGVPPRSAVLKADPLTLPRGSRLTTSSNRNLGDAGSLWLDLKNGELHRADFIEGSCSNTVLEQVKARRAQGEVRAPEPEKKGGPALRFDSKAHGLTPLNSPQQGTDGANQQAPKARDTKPRPPQPAADETHVPTSQLPMNQPAPAGRDSGTAPGARREGGSDGAR</sequence>
<dbReference type="OrthoDB" id="9773411at2"/>
<keyword evidence="3 5" id="KW-0732">Signal</keyword>
<evidence type="ECO:0000313" key="8">
    <source>
        <dbReference type="EMBL" id="RVU47229.1"/>
    </source>
</evidence>
<dbReference type="SUPFAM" id="SSF117074">
    <property type="entry name" value="Hypothetical protein PA1324"/>
    <property type="match status" value="10"/>
</dbReference>
<feature type="region of interest" description="Disordered" evidence="4">
    <location>
        <begin position="993"/>
        <end position="1012"/>
    </location>
</feature>
<feature type="domain" description="SD-repeat containing protein B" evidence="7">
    <location>
        <begin position="1284"/>
        <end position="1348"/>
    </location>
</feature>
<dbReference type="PANTHER" id="PTHR23303:SF15">
    <property type="entry name" value="COLOSSIN-A"/>
    <property type="match status" value="1"/>
</dbReference>
<dbReference type="EMBL" id="SACR01000002">
    <property type="protein sequence ID" value="RVU47229.1"/>
    <property type="molecule type" value="Genomic_DNA"/>
</dbReference>
<feature type="compositionally biased region" description="Low complexity" evidence="4">
    <location>
        <begin position="1003"/>
        <end position="1012"/>
    </location>
</feature>
<feature type="domain" description="SD-repeat containing protein B" evidence="7">
    <location>
        <begin position="2017"/>
        <end position="2118"/>
    </location>
</feature>
<dbReference type="InterPro" id="IPR033764">
    <property type="entry name" value="Sdr_B"/>
</dbReference>
<dbReference type="Gene3D" id="2.60.40.740">
    <property type="match status" value="1"/>
</dbReference>
<evidence type="ECO:0000259" key="7">
    <source>
        <dbReference type="Pfam" id="PF17210"/>
    </source>
</evidence>
<comment type="caution">
    <text evidence="8">The sequence shown here is derived from an EMBL/GenBank/DDBJ whole genome shotgun (WGS) entry which is preliminary data.</text>
</comment>
<dbReference type="InterPro" id="IPR047589">
    <property type="entry name" value="DUF11_rpt"/>
</dbReference>
<feature type="domain" description="DUF11" evidence="6">
    <location>
        <begin position="558"/>
        <end position="695"/>
    </location>
</feature>
<evidence type="ECO:0000256" key="5">
    <source>
        <dbReference type="SAM" id="SignalP"/>
    </source>
</evidence>
<name>A0A437RKE6_9BURK</name>
<feature type="domain" description="DUF11" evidence="6">
    <location>
        <begin position="290"/>
        <end position="408"/>
    </location>
</feature>
<feature type="compositionally biased region" description="Polar residues" evidence="4">
    <location>
        <begin position="2985"/>
        <end position="3000"/>
    </location>
</feature>
<feature type="compositionally biased region" description="Polar residues" evidence="4">
    <location>
        <begin position="993"/>
        <end position="1002"/>
    </location>
</feature>
<feature type="domain" description="DUF11" evidence="6">
    <location>
        <begin position="32"/>
        <end position="148"/>
    </location>
</feature>
<feature type="domain" description="SD-repeat containing protein B" evidence="7">
    <location>
        <begin position="1892"/>
        <end position="1975"/>
    </location>
</feature>
<dbReference type="PANTHER" id="PTHR23303">
    <property type="entry name" value="CARBOXYPEPTIDASE REGULATORY REGION-CONTAINING"/>
    <property type="match status" value="1"/>
</dbReference>
<feature type="domain" description="SD-repeat containing protein B" evidence="7">
    <location>
        <begin position="2136"/>
        <end position="2214"/>
    </location>
</feature>
<evidence type="ECO:0000256" key="1">
    <source>
        <dbReference type="ARBA" id="ARBA00004613"/>
    </source>
</evidence>
<dbReference type="Pfam" id="PF01345">
    <property type="entry name" value="DUF11"/>
    <property type="match status" value="10"/>
</dbReference>
<feature type="domain" description="SD-repeat containing protein B" evidence="7">
    <location>
        <begin position="1539"/>
        <end position="1597"/>
    </location>
</feature>
<evidence type="ECO:0000313" key="9">
    <source>
        <dbReference type="Proteomes" id="UP000285575"/>
    </source>
</evidence>
<dbReference type="NCBIfam" id="TIGR01451">
    <property type="entry name" value="B_ant_repeat"/>
    <property type="match status" value="5"/>
</dbReference>
<accession>A0A437RKE6</accession>
<protein>
    <submittedName>
        <fullName evidence="8">DUF11 domain-containing protein</fullName>
    </submittedName>
</protein>
<feature type="domain" description="SD-repeat containing protein B" evidence="7">
    <location>
        <begin position="1416"/>
        <end position="1495"/>
    </location>
</feature>
<feature type="region of interest" description="Disordered" evidence="4">
    <location>
        <begin position="423"/>
        <end position="446"/>
    </location>
</feature>
<feature type="compositionally biased region" description="Basic and acidic residues" evidence="4">
    <location>
        <begin position="3043"/>
        <end position="3053"/>
    </location>
</feature>
<feature type="signal peptide" evidence="5">
    <location>
        <begin position="1"/>
        <end position="27"/>
    </location>
</feature>
<dbReference type="Proteomes" id="UP000285575">
    <property type="component" value="Unassembled WGS sequence"/>
</dbReference>
<dbReference type="InterPro" id="IPR018247">
    <property type="entry name" value="EF_Hand_1_Ca_BS"/>
</dbReference>
<feature type="domain" description="DUF11" evidence="6">
    <location>
        <begin position="1017"/>
        <end position="1147"/>
    </location>
</feature>
<dbReference type="InterPro" id="IPR051417">
    <property type="entry name" value="SDr/BOS_complex"/>
</dbReference>
<feature type="region of interest" description="Disordered" evidence="4">
    <location>
        <begin position="2955"/>
        <end position="3053"/>
    </location>
</feature>
<feature type="domain" description="SD-repeat containing protein B" evidence="7">
    <location>
        <begin position="1158"/>
        <end position="1236"/>
    </location>
</feature>
<feature type="domain" description="DUF11" evidence="6">
    <location>
        <begin position="157"/>
        <end position="276"/>
    </location>
</feature>
<keyword evidence="2" id="KW-0964">Secreted</keyword>
<dbReference type="SUPFAM" id="SSF49478">
    <property type="entry name" value="Cna protein B-type domain"/>
    <property type="match status" value="1"/>
</dbReference>
<feature type="domain" description="SD-repeat containing protein B" evidence="7">
    <location>
        <begin position="1653"/>
        <end position="1730"/>
    </location>
</feature>
<feature type="domain" description="DUF11" evidence="6">
    <location>
        <begin position="868"/>
        <end position="1007"/>
    </location>
</feature>
<feature type="chain" id="PRO_5019477260" evidence="5">
    <location>
        <begin position="28"/>
        <end position="3053"/>
    </location>
</feature>
<feature type="domain" description="SD-repeat containing protein B" evidence="7">
    <location>
        <begin position="1764"/>
        <end position="1843"/>
    </location>
</feature>
<feature type="domain" description="DUF11" evidence="6">
    <location>
        <begin position="416"/>
        <end position="549"/>
    </location>
</feature>
<evidence type="ECO:0000256" key="4">
    <source>
        <dbReference type="SAM" id="MobiDB-lite"/>
    </source>
</evidence>
<feature type="domain" description="DUF11" evidence="6">
    <location>
        <begin position="2253"/>
        <end position="2361"/>
    </location>
</feature>
<feature type="domain" description="DUF11" evidence="6">
    <location>
        <begin position="708"/>
        <end position="841"/>
    </location>
</feature>
<evidence type="ECO:0000259" key="6">
    <source>
        <dbReference type="Pfam" id="PF01345"/>
    </source>
</evidence>
<feature type="domain" description="DUF11" evidence="6">
    <location>
        <begin position="2698"/>
        <end position="2799"/>
    </location>
</feature>